<dbReference type="PANTHER" id="PTHR38926:SF43">
    <property type="entry name" value="F-BOX DOMAIN-CONTAINING PROTEIN"/>
    <property type="match status" value="1"/>
</dbReference>
<organism evidence="1">
    <name type="scientific">Aegilops tauschii</name>
    <name type="common">Tausch's goatgrass</name>
    <name type="synonym">Aegilops squarrosa</name>
    <dbReference type="NCBI Taxonomy" id="37682"/>
    <lineage>
        <taxon>Eukaryota</taxon>
        <taxon>Viridiplantae</taxon>
        <taxon>Streptophyta</taxon>
        <taxon>Embryophyta</taxon>
        <taxon>Tracheophyta</taxon>
        <taxon>Spermatophyta</taxon>
        <taxon>Magnoliopsida</taxon>
        <taxon>Liliopsida</taxon>
        <taxon>Poales</taxon>
        <taxon>Poaceae</taxon>
        <taxon>BOP clade</taxon>
        <taxon>Pooideae</taxon>
        <taxon>Triticodae</taxon>
        <taxon>Triticeae</taxon>
        <taxon>Triticinae</taxon>
        <taxon>Aegilops</taxon>
    </lineage>
</organism>
<dbReference type="PROSITE" id="PS50181">
    <property type="entry name" value="FBOX"/>
    <property type="match status" value="1"/>
</dbReference>
<dbReference type="EnsemblPlants" id="EMT29985">
    <property type="protein sequence ID" value="EMT29985"/>
    <property type="gene ID" value="F775_03835"/>
</dbReference>
<evidence type="ECO:0000313" key="1">
    <source>
        <dbReference type="EnsemblPlants" id="EMT29985"/>
    </source>
</evidence>
<dbReference type="AlphaFoldDB" id="M8BYA5"/>
<dbReference type="InterPro" id="IPR036047">
    <property type="entry name" value="F-box-like_dom_sf"/>
</dbReference>
<dbReference type="Pfam" id="PF12937">
    <property type="entry name" value="F-box-like"/>
    <property type="match status" value="1"/>
</dbReference>
<accession>M8BYA5</accession>
<dbReference type="SUPFAM" id="SSF81383">
    <property type="entry name" value="F-box domain"/>
    <property type="match status" value="1"/>
</dbReference>
<proteinExistence type="predicted"/>
<dbReference type="PANTHER" id="PTHR38926">
    <property type="entry name" value="F-BOX DOMAIN CONTAINING PROTEIN, EXPRESSED"/>
    <property type="match status" value="1"/>
</dbReference>
<protein>
    <submittedName>
        <fullName evidence="1">Uncharacterized protein</fullName>
    </submittedName>
</protein>
<reference evidence="1" key="1">
    <citation type="submission" date="2015-06" db="UniProtKB">
        <authorList>
            <consortium name="EnsemblPlants"/>
        </authorList>
    </citation>
    <scope>IDENTIFICATION</scope>
</reference>
<sequence>MPSLPPQLPVVAAPRRRRPKKETRTVHVSVFNYTPERDWADLHPDLISRVFHKLNLVELLAGGVARVCSSWRRAAREDPELWRRMRINLHRGLWFRDDRKFVLVAMVRYAALRFSKGQCKTFC</sequence>
<dbReference type="Gene3D" id="1.20.1280.50">
    <property type="match status" value="1"/>
</dbReference>
<dbReference type="InterPro" id="IPR001810">
    <property type="entry name" value="F-box_dom"/>
</dbReference>
<name>M8BYA5_AEGTA</name>